<keyword evidence="3" id="KW-1185">Reference proteome</keyword>
<protein>
    <recommendedName>
        <fullName evidence="4">PrgI family protein</fullName>
    </recommendedName>
</protein>
<evidence type="ECO:0008006" key="4">
    <source>
        <dbReference type="Google" id="ProtNLM"/>
    </source>
</evidence>
<name>A0A3M8WBV3_9ACTN</name>
<dbReference type="RefSeq" id="WP_123100660.1">
    <property type="nucleotide sequence ID" value="NZ_RIBZ01000213.1"/>
</dbReference>
<keyword evidence="1" id="KW-1133">Transmembrane helix</keyword>
<dbReference type="InterPro" id="IPR049978">
    <property type="entry name" value="SCO6880-like"/>
</dbReference>
<keyword evidence="1" id="KW-0472">Membrane</keyword>
<keyword evidence="1" id="KW-0812">Transmembrane</keyword>
<dbReference type="EMBL" id="RIBZ01000213">
    <property type="protein sequence ID" value="RNG26055.1"/>
    <property type="molecule type" value="Genomic_DNA"/>
</dbReference>
<feature type="transmembrane region" description="Helical" evidence="1">
    <location>
        <begin position="26"/>
        <end position="42"/>
    </location>
</feature>
<gene>
    <name evidence="2" type="ORF">EEJ42_16330</name>
</gene>
<dbReference type="AlphaFoldDB" id="A0A3M8WBV3"/>
<evidence type="ECO:0000313" key="3">
    <source>
        <dbReference type="Proteomes" id="UP000275401"/>
    </source>
</evidence>
<dbReference type="Proteomes" id="UP000275401">
    <property type="component" value="Unassembled WGS sequence"/>
</dbReference>
<dbReference type="NCBIfam" id="NF042935">
    <property type="entry name" value="SCO6880_fam"/>
    <property type="match status" value="1"/>
</dbReference>
<evidence type="ECO:0000313" key="2">
    <source>
        <dbReference type="EMBL" id="RNG26055.1"/>
    </source>
</evidence>
<evidence type="ECO:0000256" key="1">
    <source>
        <dbReference type="SAM" id="Phobius"/>
    </source>
</evidence>
<sequence length="496" mass="54839">MDRVFAFPRPRPRGLLGRRFEMDEQLVLLGGIVLSVGLLATLPGIPLKILGCLGAAGTCIWVTMVPYKGRTFLRWFEIRRTYRRLLRDGKLLYKSTAPFAGRRRDGTPVPVAQPVGVPESLEWITAKTAYGDIAVLLQPTQSMFVTCIEVEGAKNFGGLDGADKEALISAYEYLLKETAESGGRIEYVQWLARLLPTDPNAHAHDAAARRDPAAPSWLSDSYDELVDMVSVYAEDRRLFLVLGIPYTQELSAEALTYKTLHDGYAEVLGKEVEQFIRGLGGAQLRWVRNLDEPALASLIHHTYAPDHWINDTRGMDRASCWPAEMDAREPTRMAARSWEGADPWYTATAWIKQFPVLPVGVNFMAPLLLYVSDVILTVGVTMRLLPADKALEDAMADVTNEAGQADNHPGKIIDPREERELGASASTMHDLANGAAGVRLTGWVAVTAPDPELLVQHRNTVRAAAVKSQLALEWCDSEQYRAFANTLPMVTGLLKD</sequence>
<accession>A0A3M8WBV3</accession>
<comment type="caution">
    <text evidence="2">The sequence shown here is derived from an EMBL/GenBank/DDBJ whole genome shotgun (WGS) entry which is preliminary data.</text>
</comment>
<proteinExistence type="predicted"/>
<organism evidence="2 3">
    <name type="scientific">Streptomyces botrytidirepellens</name>
    <dbReference type="NCBI Taxonomy" id="2486417"/>
    <lineage>
        <taxon>Bacteria</taxon>
        <taxon>Bacillati</taxon>
        <taxon>Actinomycetota</taxon>
        <taxon>Actinomycetes</taxon>
        <taxon>Kitasatosporales</taxon>
        <taxon>Streptomycetaceae</taxon>
        <taxon>Streptomyces</taxon>
    </lineage>
</organism>
<reference evidence="2 3" key="1">
    <citation type="submission" date="2018-11" db="EMBL/GenBank/DDBJ databases">
        <title>The Potential of Streptomyces as Biocontrol Agents against the Tomato grey mould, Botrytis cinerea (Gray mold) Frontiers in Microbiology.</title>
        <authorList>
            <person name="Li D."/>
        </authorList>
    </citation>
    <scope>NUCLEOTIDE SEQUENCE [LARGE SCALE GENOMIC DNA]</scope>
    <source>
        <strain evidence="2 3">NEAU-LD23</strain>
    </source>
</reference>